<dbReference type="InterPro" id="IPR050401">
    <property type="entry name" value="Cyclic_nucleotide_synthase"/>
</dbReference>
<keyword evidence="5 8" id="KW-0472">Membrane</keyword>
<feature type="transmembrane region" description="Helical" evidence="8">
    <location>
        <begin position="783"/>
        <end position="807"/>
    </location>
</feature>
<evidence type="ECO:0000313" key="10">
    <source>
        <dbReference type="EMBL" id="QDZ23113.1"/>
    </source>
</evidence>
<keyword evidence="2 8" id="KW-0812">Transmembrane</keyword>
<dbReference type="SUPFAM" id="SSF55073">
    <property type="entry name" value="Nucleotide cyclase"/>
    <property type="match status" value="2"/>
</dbReference>
<dbReference type="InterPro" id="IPR018297">
    <property type="entry name" value="A/G_cyclase_CS"/>
</dbReference>
<accession>A0A5B8MRN0</accession>
<dbReference type="Pfam" id="PF00211">
    <property type="entry name" value="Guanylate_cyc"/>
    <property type="match status" value="2"/>
</dbReference>
<feature type="transmembrane region" description="Helical" evidence="8">
    <location>
        <begin position="750"/>
        <end position="771"/>
    </location>
</feature>
<dbReference type="FunFam" id="3.30.70.1230:FF:000057">
    <property type="entry name" value="Guanylate cyclase"/>
    <property type="match status" value="1"/>
</dbReference>
<dbReference type="Proteomes" id="UP000316726">
    <property type="component" value="Chromosome 9"/>
</dbReference>
<proteinExistence type="inferred from homology"/>
<feature type="transmembrane region" description="Helical" evidence="8">
    <location>
        <begin position="107"/>
        <end position="128"/>
    </location>
</feature>
<dbReference type="GO" id="GO:0001653">
    <property type="term" value="F:peptide receptor activity"/>
    <property type="evidence" value="ECO:0007669"/>
    <property type="project" value="TreeGrafter"/>
</dbReference>
<keyword evidence="11" id="KW-1185">Reference proteome</keyword>
<sequence>MASAREVGAEKVNFGEGLFAQDAEDVLDASALPLVLSVSEQNLEQLSKERLKASVDYAQRFYVEALDSSPVEDKTFKEHTWWPGLFFKTWRTERVFLDGFAKSSVSLVYTGYATMLIISILIPLQVFLKAVFKYNAPCPPDLEYLCKCFPYYSGREDVCFEGTTTDLFMEAMRDYLTRSLPILATIMALGSLSHFFIHWWDRAPKALAMVPTFVAYLVLLVFSYINGLKLQKASDGRLNSEWVNQFFSAFLLILPSFLFFSGSPQVLLYFVLVVIGMAEFGTILTESSRTLEQYGLTSVYFVRLQAYFNQTAYMLTIFILVTLCGALLQELKARKVFLQRVLLTDQQEEIIRYKTQNTKLQKDLLNKVLPSTIVEQLEEENFVIQSWSQLRNLSQHHSGVCIAFAELEGFATFSSQVHPSSVLNYLDDLFLVFDGLCDDHEVYKLETVGDQYVAAVGVVTGKMHNERVSENSAARPENECNGELRDVSVFNTDLMISFAKAIMKGSRCVEAPEADVKPVLRIGIHTGPCMSGIVGTKTFRFCLFGDAMNTSARMVQIGPAECIHTTQDVVGLVPDEPWEKLKKMEVKGKGVMQTYLLRCDNAALADPEDPAHGCDIAPDDLDDFFFLRSEDDLRVNESKGEGRKDYQDIQPVSRHEFRMHTKYLGLFFKSWNIERAYLDGQARQDKTAVYFGYAAFVLIMLSNVLFGYCFQQFEESVCSESYDVCVSEFGVLAVETGSGVSWESMQSASILNLSPLCAGLVFALPVMGVGSHFAIHRLVQEKWWASVCSLAVYILLMLFLCLNAFFWGKRPLDSKEWTLNVFFSVLVCSTLLTFFGGVACLGCLTWWLCCFLLVYTLGPITVQNDMAAGAEENVFAPIAAGSNFAASATALVMYGILLLIGAYLRDIASRRRFLQGVMSRRQQNQILQEKIKAETMTRIFLESILPPRVVEQMKRIKRSLGQPSCLSQRHFGVSILYADLVGFTEFCRRVDPFTVLVFLNDLFVIFDQLCDDFNVYKVETVGDCYVATVGVVSGELNGNKLDGPESPNVHGAENTIDMIGFAKAVVWGSREITKPVVNTPATLRVGVHTGSCISGVIGTKVPKFSILGDDVALAALMEKKGKPDHIHASESVVALVPNEAWEKHTLVVDSADGRERVVETFLLSV</sequence>
<evidence type="ECO:0000256" key="1">
    <source>
        <dbReference type="ARBA" id="ARBA00004370"/>
    </source>
</evidence>
<evidence type="ECO:0000313" key="11">
    <source>
        <dbReference type="Proteomes" id="UP000316726"/>
    </source>
</evidence>
<keyword evidence="6 7" id="KW-0456">Lyase</keyword>
<dbReference type="PANTHER" id="PTHR11920">
    <property type="entry name" value="GUANYLYL CYCLASE"/>
    <property type="match status" value="1"/>
</dbReference>
<name>A0A5B8MRN0_9CHLO</name>
<evidence type="ECO:0000259" key="9">
    <source>
        <dbReference type="PROSITE" id="PS50125"/>
    </source>
</evidence>
<protein>
    <submittedName>
        <fullName evidence="10">Guanylate cyclase</fullName>
    </submittedName>
</protein>
<dbReference type="Gene3D" id="3.30.70.1230">
    <property type="entry name" value="Nucleotide cyclase"/>
    <property type="match status" value="2"/>
</dbReference>
<feature type="transmembrane region" description="Helical" evidence="8">
    <location>
        <begin position="819"/>
        <end position="848"/>
    </location>
</feature>
<feature type="transmembrane region" description="Helical" evidence="8">
    <location>
        <begin position="306"/>
        <end position="328"/>
    </location>
</feature>
<organism evidence="10 11">
    <name type="scientific">Chloropicon primus</name>
    <dbReference type="NCBI Taxonomy" id="1764295"/>
    <lineage>
        <taxon>Eukaryota</taxon>
        <taxon>Viridiplantae</taxon>
        <taxon>Chlorophyta</taxon>
        <taxon>Chloropicophyceae</taxon>
        <taxon>Chloropicales</taxon>
        <taxon>Chloropicaceae</taxon>
        <taxon>Chloropicon</taxon>
    </lineage>
</organism>
<feature type="transmembrane region" description="Helical" evidence="8">
    <location>
        <begin position="180"/>
        <end position="200"/>
    </location>
</feature>
<reference evidence="10 11" key="1">
    <citation type="submission" date="2018-07" db="EMBL/GenBank/DDBJ databases">
        <title>The complete nuclear genome of the prasinophyte Chloropicon primus (CCMP1205).</title>
        <authorList>
            <person name="Pombert J.-F."/>
            <person name="Otis C."/>
            <person name="Turmel M."/>
            <person name="Lemieux C."/>
        </authorList>
    </citation>
    <scope>NUCLEOTIDE SEQUENCE [LARGE SCALE GENOMIC DNA]</scope>
    <source>
        <strain evidence="10 11">CCMP1205</strain>
    </source>
</reference>
<feature type="transmembrane region" description="Helical" evidence="8">
    <location>
        <begin position="266"/>
        <end position="285"/>
    </location>
</feature>
<keyword evidence="3" id="KW-0547">Nucleotide-binding</keyword>
<evidence type="ECO:0000256" key="8">
    <source>
        <dbReference type="SAM" id="Phobius"/>
    </source>
</evidence>
<dbReference type="GO" id="GO:0005886">
    <property type="term" value="C:plasma membrane"/>
    <property type="evidence" value="ECO:0007669"/>
    <property type="project" value="TreeGrafter"/>
</dbReference>
<keyword evidence="4 8" id="KW-1133">Transmembrane helix</keyword>
<feature type="transmembrane region" description="Helical" evidence="8">
    <location>
        <begin position="206"/>
        <end position="230"/>
    </location>
</feature>
<feature type="domain" description="Guanylate cyclase" evidence="9">
    <location>
        <begin position="974"/>
        <end position="1118"/>
    </location>
</feature>
<evidence type="ECO:0000256" key="5">
    <source>
        <dbReference type="ARBA" id="ARBA00023136"/>
    </source>
</evidence>
<dbReference type="PROSITE" id="PS50125">
    <property type="entry name" value="GUANYLATE_CYCLASE_2"/>
    <property type="match status" value="2"/>
</dbReference>
<dbReference type="PANTHER" id="PTHR11920:SF335">
    <property type="entry name" value="GUANYLATE CYCLASE"/>
    <property type="match status" value="1"/>
</dbReference>
<dbReference type="GO" id="GO:0007168">
    <property type="term" value="P:receptor guanylyl cyclase signaling pathway"/>
    <property type="evidence" value="ECO:0007669"/>
    <property type="project" value="TreeGrafter"/>
</dbReference>
<feature type="transmembrane region" description="Helical" evidence="8">
    <location>
        <begin position="690"/>
        <end position="710"/>
    </location>
</feature>
<feature type="transmembrane region" description="Helical" evidence="8">
    <location>
        <begin position="884"/>
        <end position="904"/>
    </location>
</feature>
<comment type="subcellular location">
    <subcellularLocation>
        <location evidence="1">Membrane</location>
    </subcellularLocation>
</comment>
<dbReference type="InterPro" id="IPR029787">
    <property type="entry name" value="Nucleotide_cyclase"/>
</dbReference>
<dbReference type="STRING" id="1764295.A0A5B8MRN0"/>
<dbReference type="EMBL" id="CP031042">
    <property type="protein sequence ID" value="QDZ23113.1"/>
    <property type="molecule type" value="Genomic_DNA"/>
</dbReference>
<dbReference type="GO" id="GO:0035556">
    <property type="term" value="P:intracellular signal transduction"/>
    <property type="evidence" value="ECO:0007669"/>
    <property type="project" value="InterPro"/>
</dbReference>
<feature type="domain" description="Guanylate cyclase" evidence="9">
    <location>
        <begin position="401"/>
        <end position="555"/>
    </location>
</feature>
<dbReference type="GO" id="GO:0004016">
    <property type="term" value="F:adenylate cyclase activity"/>
    <property type="evidence" value="ECO:0007669"/>
    <property type="project" value="TreeGrafter"/>
</dbReference>
<dbReference type="GO" id="GO:0004383">
    <property type="term" value="F:guanylate cyclase activity"/>
    <property type="evidence" value="ECO:0007669"/>
    <property type="project" value="TreeGrafter"/>
</dbReference>
<comment type="similarity">
    <text evidence="7">Belongs to the adenylyl cyclase class-4/guanylyl cyclase family.</text>
</comment>
<dbReference type="GO" id="GO:0000166">
    <property type="term" value="F:nucleotide binding"/>
    <property type="evidence" value="ECO:0007669"/>
    <property type="project" value="UniProtKB-KW"/>
</dbReference>
<dbReference type="PROSITE" id="PS00452">
    <property type="entry name" value="GUANYLATE_CYCLASE_1"/>
    <property type="match status" value="1"/>
</dbReference>
<evidence type="ECO:0000256" key="3">
    <source>
        <dbReference type="ARBA" id="ARBA00022741"/>
    </source>
</evidence>
<gene>
    <name evidence="10" type="ORF">A3770_09p56310</name>
</gene>
<dbReference type="AlphaFoldDB" id="A0A5B8MRN0"/>
<dbReference type="InterPro" id="IPR001054">
    <property type="entry name" value="A/G_cyclase"/>
</dbReference>
<dbReference type="OrthoDB" id="354346at2759"/>
<evidence type="ECO:0000256" key="6">
    <source>
        <dbReference type="ARBA" id="ARBA00023239"/>
    </source>
</evidence>
<feature type="transmembrane region" description="Helical" evidence="8">
    <location>
        <begin position="242"/>
        <end position="260"/>
    </location>
</feature>
<evidence type="ECO:0000256" key="4">
    <source>
        <dbReference type="ARBA" id="ARBA00022989"/>
    </source>
</evidence>
<dbReference type="CDD" id="cd07302">
    <property type="entry name" value="CHD"/>
    <property type="match status" value="2"/>
</dbReference>
<evidence type="ECO:0000256" key="7">
    <source>
        <dbReference type="RuleBase" id="RU000405"/>
    </source>
</evidence>
<evidence type="ECO:0000256" key="2">
    <source>
        <dbReference type="ARBA" id="ARBA00022692"/>
    </source>
</evidence>
<dbReference type="SMART" id="SM00044">
    <property type="entry name" value="CYCc"/>
    <property type="match status" value="2"/>
</dbReference>